<gene>
    <name evidence="1" type="ORF">PYW08_006185</name>
</gene>
<sequence length="264" mass="27584">MLPYVLVLLFATSTLAAPGVLLNAVSINDVVPPKHNGRITSAHWTEQATYINDGGDTSPYVLTAQQVTNDLANQADKRSQALALAQTIGILGPLGTGIPGDACAPAEAIDAYVKYSRSGNKFGVCAAVRKFVQSLSSTIDTIVQLTSNPNSLRYATGLRGNCNGAGRTYQFEAAWDYILANAPKSSAGLVNEQYCSAKRLYNAFSSRSNNVGAYLTAVSLPEVISVFTEALHPVANFVSAIASGNAHAAASAAKKALAQAAQNC</sequence>
<evidence type="ECO:0000313" key="2">
    <source>
        <dbReference type="Proteomes" id="UP001231649"/>
    </source>
</evidence>
<proteinExistence type="predicted"/>
<reference evidence="1" key="1">
    <citation type="submission" date="2023-03" db="EMBL/GenBank/DDBJ databases">
        <title>Chromosome-level genomes of two armyworms, Mythimna separata and Mythimna loreyi, provide insights into the biosynthesis and reception of sex pheromones.</title>
        <authorList>
            <person name="Zhao H."/>
        </authorList>
    </citation>
    <scope>NUCLEOTIDE SEQUENCE</scope>
    <source>
        <strain evidence="1">BeijingLab</strain>
    </source>
</reference>
<dbReference type="Proteomes" id="UP001231649">
    <property type="component" value="Chromosome 19"/>
</dbReference>
<keyword evidence="2" id="KW-1185">Reference proteome</keyword>
<protein>
    <submittedName>
        <fullName evidence="1">Uncharacterized protein</fullName>
    </submittedName>
</protein>
<name>A0ACC2QQZ4_9NEOP</name>
<evidence type="ECO:0000313" key="1">
    <source>
        <dbReference type="EMBL" id="KAJ8720720.1"/>
    </source>
</evidence>
<organism evidence="1 2">
    <name type="scientific">Mythimna loreyi</name>
    <dbReference type="NCBI Taxonomy" id="667449"/>
    <lineage>
        <taxon>Eukaryota</taxon>
        <taxon>Metazoa</taxon>
        <taxon>Ecdysozoa</taxon>
        <taxon>Arthropoda</taxon>
        <taxon>Hexapoda</taxon>
        <taxon>Insecta</taxon>
        <taxon>Pterygota</taxon>
        <taxon>Neoptera</taxon>
        <taxon>Endopterygota</taxon>
        <taxon>Lepidoptera</taxon>
        <taxon>Glossata</taxon>
        <taxon>Ditrysia</taxon>
        <taxon>Noctuoidea</taxon>
        <taxon>Noctuidae</taxon>
        <taxon>Noctuinae</taxon>
        <taxon>Hadenini</taxon>
        <taxon>Mythimna</taxon>
    </lineage>
</organism>
<comment type="caution">
    <text evidence="1">The sequence shown here is derived from an EMBL/GenBank/DDBJ whole genome shotgun (WGS) entry which is preliminary data.</text>
</comment>
<dbReference type="EMBL" id="CM056795">
    <property type="protein sequence ID" value="KAJ8720720.1"/>
    <property type="molecule type" value="Genomic_DNA"/>
</dbReference>
<accession>A0ACC2QQZ4</accession>